<name>A0ABY7BFK6_9FIRM</name>
<sequence>MKIIDVSLDISNETISFPGDPKVEVKRVFDITKGDIATVSKLSLSSHTATHVDAPAHFIKGGLTVDKIPLEHLMGKVKVFEVPKEDRITRSFLEKKHIEREKAIFFKTKNSQYLNSSKFYEKYTSLSLDAAEYLIEKGVKVVGIDYLSIEEFGSEDYSVHKSLLSSGIIIIEGLSLLNVSEGEYEFIALPLRVKGCDGAPARVVLIER</sequence>
<accession>A0ABY7BFK6</accession>
<evidence type="ECO:0000313" key="1">
    <source>
        <dbReference type="EMBL" id="WAM31198.1"/>
    </source>
</evidence>
<dbReference type="EMBL" id="CP113864">
    <property type="protein sequence ID" value="WAM31198.1"/>
    <property type="molecule type" value="Genomic_DNA"/>
</dbReference>
<dbReference type="Gene3D" id="3.50.30.50">
    <property type="entry name" value="Putative cyclase"/>
    <property type="match status" value="1"/>
</dbReference>
<dbReference type="Pfam" id="PF04199">
    <property type="entry name" value="Cyclase"/>
    <property type="match status" value="1"/>
</dbReference>
<dbReference type="SUPFAM" id="SSF102198">
    <property type="entry name" value="Putative cyclase"/>
    <property type="match status" value="1"/>
</dbReference>
<keyword evidence="2" id="KW-1185">Reference proteome</keyword>
<proteinExistence type="predicted"/>
<dbReference type="InterPro" id="IPR037175">
    <property type="entry name" value="KFase_sf"/>
</dbReference>
<dbReference type="PANTHER" id="PTHR31118:SF12">
    <property type="entry name" value="CYCLASE-LIKE PROTEIN 2"/>
    <property type="match status" value="1"/>
</dbReference>
<gene>
    <name evidence="1" type="ORF">OTJ99_002028</name>
</gene>
<dbReference type="RefSeq" id="WP_045166325.1">
    <property type="nucleotide sequence ID" value="NZ_CP113864.1"/>
</dbReference>
<dbReference type="PANTHER" id="PTHR31118">
    <property type="entry name" value="CYCLASE-LIKE PROTEIN 2"/>
    <property type="match status" value="1"/>
</dbReference>
<dbReference type="Proteomes" id="UP001164745">
    <property type="component" value="Chromosome"/>
</dbReference>
<reference evidence="1" key="1">
    <citation type="submission" date="2022-12" db="EMBL/GenBank/DDBJ databases">
        <authorList>
            <person name="Bing R.G."/>
            <person name="Willard D.J."/>
            <person name="Manesh M.J.H."/>
            <person name="Laemthong T."/>
            <person name="Crosby J.R."/>
            <person name="Kelly R.M."/>
        </authorList>
    </citation>
    <scope>NUCLEOTIDE SEQUENCE</scope>
    <source>
        <strain evidence="1">DSM 8991</strain>
    </source>
</reference>
<organism evidence="1 2">
    <name type="scientific">Caldicellulosiruptor naganoensis</name>
    <dbReference type="NCBI Taxonomy" id="29324"/>
    <lineage>
        <taxon>Bacteria</taxon>
        <taxon>Bacillati</taxon>
        <taxon>Bacillota</taxon>
        <taxon>Bacillota incertae sedis</taxon>
        <taxon>Caldicellulosiruptorales</taxon>
        <taxon>Caldicellulosiruptoraceae</taxon>
        <taxon>Caldicellulosiruptor</taxon>
    </lineage>
</organism>
<evidence type="ECO:0000313" key="2">
    <source>
        <dbReference type="Proteomes" id="UP001164745"/>
    </source>
</evidence>
<protein>
    <submittedName>
        <fullName evidence="1">Cyclase family protein</fullName>
    </submittedName>
</protein>
<dbReference type="InterPro" id="IPR007325">
    <property type="entry name" value="KFase/CYL"/>
</dbReference>